<protein>
    <recommendedName>
        <fullName evidence="3">WG repeat-containing protein</fullName>
    </recommendedName>
</protein>
<dbReference type="OrthoDB" id="705292at2"/>
<accession>A0A4Z1AX08</accession>
<evidence type="ECO:0000313" key="2">
    <source>
        <dbReference type="Proteomes" id="UP000297998"/>
    </source>
</evidence>
<dbReference type="RefSeq" id="WP_135836252.1">
    <property type="nucleotide sequence ID" value="NZ_SRPE01000009.1"/>
</dbReference>
<evidence type="ECO:0008006" key="3">
    <source>
        <dbReference type="Google" id="ProtNLM"/>
    </source>
</evidence>
<gene>
    <name evidence="1" type="ORF">E4J94_13120</name>
</gene>
<proteinExistence type="predicted"/>
<dbReference type="AlphaFoldDB" id="A0A4Z1AX08"/>
<reference evidence="1 2" key="1">
    <citation type="submission" date="2019-03" db="EMBL/GenBank/DDBJ databases">
        <title>Empedobacter tilapiae sp. nov., isolated from an intestine of Nile tilapia Oreochromis niloticus.</title>
        <authorList>
            <person name="Kim Y.-O."/>
            <person name="Yoon J.-H."/>
        </authorList>
    </citation>
    <scope>NUCLEOTIDE SEQUENCE [LARGE SCALE GENOMIC DNA]</scope>
    <source>
        <strain evidence="1 2">MRS2</strain>
    </source>
</reference>
<keyword evidence="2" id="KW-1185">Reference proteome</keyword>
<name>A0A4Z1AX08_9FLAO</name>
<dbReference type="Proteomes" id="UP000297998">
    <property type="component" value="Unassembled WGS sequence"/>
</dbReference>
<dbReference type="EMBL" id="SRPE01000009">
    <property type="protein sequence ID" value="TGN24583.1"/>
    <property type="molecule type" value="Genomic_DNA"/>
</dbReference>
<comment type="caution">
    <text evidence="1">The sequence shown here is derived from an EMBL/GenBank/DDBJ whole genome shotgun (WGS) entry which is preliminary data.</text>
</comment>
<organism evidence="1 2">
    <name type="scientific">Empedobacter tilapiae</name>
    <dbReference type="NCBI Taxonomy" id="2491114"/>
    <lineage>
        <taxon>Bacteria</taxon>
        <taxon>Pseudomonadati</taxon>
        <taxon>Bacteroidota</taxon>
        <taxon>Flavobacteriia</taxon>
        <taxon>Flavobacteriales</taxon>
        <taxon>Weeksellaceae</taxon>
        <taxon>Empedobacter</taxon>
    </lineage>
</organism>
<evidence type="ECO:0000313" key="1">
    <source>
        <dbReference type="EMBL" id="TGN24583.1"/>
    </source>
</evidence>
<sequence>MKKILLVILTFFTTNIYAQVSIGKNIVDGNGILDFGTDNKGILLPVVNVSSSTSYENGTILMDFTDMKLKVMQNSAWLELSDSGSLLEQKDESNNTITTNRIMNTSQEDGEGVVIGAETSSAKGVLVLEATDKALILPKVNKPHENILSPAAGTIVYDTESKSLAVFDGIVWSYWK</sequence>